<dbReference type="AlphaFoldDB" id="A0AAD8MJQ4"/>
<feature type="chain" id="PRO_5042080465" evidence="3">
    <location>
        <begin position="25"/>
        <end position="168"/>
    </location>
</feature>
<dbReference type="PANTHER" id="PTHR31614">
    <property type="entry name" value="PROTEIN DOWNSTREAM OF FLC-RELATED"/>
    <property type="match status" value="1"/>
</dbReference>
<gene>
    <name evidence="4" type="ORF">POM88_025359</name>
</gene>
<accession>A0AAD8MJQ4</accession>
<comment type="similarity">
    <text evidence="1">Belongs to the Ole e I family.</text>
</comment>
<organism evidence="4 5">
    <name type="scientific">Heracleum sosnowskyi</name>
    <dbReference type="NCBI Taxonomy" id="360622"/>
    <lineage>
        <taxon>Eukaryota</taxon>
        <taxon>Viridiplantae</taxon>
        <taxon>Streptophyta</taxon>
        <taxon>Embryophyta</taxon>
        <taxon>Tracheophyta</taxon>
        <taxon>Spermatophyta</taxon>
        <taxon>Magnoliopsida</taxon>
        <taxon>eudicotyledons</taxon>
        <taxon>Gunneridae</taxon>
        <taxon>Pentapetalae</taxon>
        <taxon>asterids</taxon>
        <taxon>campanulids</taxon>
        <taxon>Apiales</taxon>
        <taxon>Apiaceae</taxon>
        <taxon>Apioideae</taxon>
        <taxon>apioid superclade</taxon>
        <taxon>Tordylieae</taxon>
        <taxon>Tordyliinae</taxon>
        <taxon>Heracleum</taxon>
    </lineage>
</organism>
<evidence type="ECO:0000256" key="3">
    <source>
        <dbReference type="SAM" id="SignalP"/>
    </source>
</evidence>
<keyword evidence="5" id="KW-1185">Reference proteome</keyword>
<feature type="signal peptide" evidence="3">
    <location>
        <begin position="1"/>
        <end position="24"/>
    </location>
</feature>
<comment type="caution">
    <text evidence="4">The sequence shown here is derived from an EMBL/GenBank/DDBJ whole genome shotgun (WGS) entry which is preliminary data.</text>
</comment>
<dbReference type="Pfam" id="PF01190">
    <property type="entry name" value="Pollen_Ole_e_1"/>
    <property type="match status" value="1"/>
</dbReference>
<keyword evidence="2" id="KW-1015">Disulfide bond</keyword>
<protein>
    <submittedName>
        <fullName evidence="4">Pollen Ole e 1 allergen/extensin</fullName>
    </submittedName>
</protein>
<evidence type="ECO:0000256" key="2">
    <source>
        <dbReference type="ARBA" id="ARBA00023157"/>
    </source>
</evidence>
<keyword evidence="3" id="KW-0732">Signal</keyword>
<proteinExistence type="inferred from homology"/>
<sequence>MTTKPYHTLILFIYLLSVIQISQSQGSDHEFKVQGQVYCDVCRAQFITKLSTFMKGATVRLECRDRENDTQTSFSGEGTTDDTGTYHITVTGDHEDDICAIKLVKSPDSECSDISAEKFSRDIARVSLTKNSGIATNIRNANPIGFMKKNPHEECKSLLEELGVVPAH</sequence>
<evidence type="ECO:0000256" key="1">
    <source>
        <dbReference type="ARBA" id="ARBA00010049"/>
    </source>
</evidence>
<dbReference type="Proteomes" id="UP001237642">
    <property type="component" value="Unassembled WGS sequence"/>
</dbReference>
<dbReference type="InterPro" id="IPR006041">
    <property type="entry name" value="Pollen_Ole_e1_allergen"/>
</dbReference>
<dbReference type="EMBL" id="JAUIZM010000006">
    <property type="protein sequence ID" value="KAK1378615.1"/>
    <property type="molecule type" value="Genomic_DNA"/>
</dbReference>
<reference evidence="4" key="1">
    <citation type="submission" date="2023-02" db="EMBL/GenBank/DDBJ databases">
        <title>Genome of toxic invasive species Heracleum sosnowskyi carries increased number of genes despite the absence of recent whole-genome duplications.</title>
        <authorList>
            <person name="Schelkunov M."/>
            <person name="Shtratnikova V."/>
            <person name="Makarenko M."/>
            <person name="Klepikova A."/>
            <person name="Omelchenko D."/>
            <person name="Novikova G."/>
            <person name="Obukhova E."/>
            <person name="Bogdanov V."/>
            <person name="Penin A."/>
            <person name="Logacheva M."/>
        </authorList>
    </citation>
    <scope>NUCLEOTIDE SEQUENCE</scope>
    <source>
        <strain evidence="4">Hsosn_3</strain>
        <tissue evidence="4">Leaf</tissue>
    </source>
</reference>
<evidence type="ECO:0000313" key="4">
    <source>
        <dbReference type="EMBL" id="KAK1378615.1"/>
    </source>
</evidence>
<dbReference type="PANTHER" id="PTHR31614:SF2">
    <property type="entry name" value="F28N24.16 PROTEIN"/>
    <property type="match status" value="1"/>
</dbReference>
<reference evidence="4" key="2">
    <citation type="submission" date="2023-05" db="EMBL/GenBank/DDBJ databases">
        <authorList>
            <person name="Schelkunov M.I."/>
        </authorList>
    </citation>
    <scope>NUCLEOTIDE SEQUENCE</scope>
    <source>
        <strain evidence="4">Hsosn_3</strain>
        <tissue evidence="4">Leaf</tissue>
    </source>
</reference>
<name>A0AAD8MJQ4_9APIA</name>
<evidence type="ECO:0000313" key="5">
    <source>
        <dbReference type="Proteomes" id="UP001237642"/>
    </source>
</evidence>